<organism evidence="4">
    <name type="scientific">Rodentolepis nana</name>
    <name type="common">Dwarf tapeworm</name>
    <name type="synonym">Hymenolepis nana</name>
    <dbReference type="NCBI Taxonomy" id="102285"/>
    <lineage>
        <taxon>Eukaryota</taxon>
        <taxon>Metazoa</taxon>
        <taxon>Spiralia</taxon>
        <taxon>Lophotrochozoa</taxon>
        <taxon>Platyhelminthes</taxon>
        <taxon>Cestoda</taxon>
        <taxon>Eucestoda</taxon>
        <taxon>Cyclophyllidea</taxon>
        <taxon>Hymenolepididae</taxon>
        <taxon>Rodentolepis</taxon>
    </lineage>
</organism>
<evidence type="ECO:0000313" key="3">
    <source>
        <dbReference type="Proteomes" id="UP000278807"/>
    </source>
</evidence>
<reference evidence="2 3" key="2">
    <citation type="submission" date="2018-11" db="EMBL/GenBank/DDBJ databases">
        <authorList>
            <consortium name="Pathogen Informatics"/>
        </authorList>
    </citation>
    <scope>NUCLEOTIDE SEQUENCE [LARGE SCALE GENOMIC DNA]</scope>
</reference>
<evidence type="ECO:0000313" key="4">
    <source>
        <dbReference type="WBParaSite" id="HNAJ_0000384501-mRNA-1"/>
    </source>
</evidence>
<reference evidence="4" key="1">
    <citation type="submission" date="2017-02" db="UniProtKB">
        <authorList>
            <consortium name="WormBaseParasite"/>
        </authorList>
    </citation>
    <scope>IDENTIFICATION</scope>
</reference>
<dbReference type="Proteomes" id="UP000278807">
    <property type="component" value="Unassembled WGS sequence"/>
</dbReference>
<protein>
    <submittedName>
        <fullName evidence="2 4">Uncharacterized protein</fullName>
    </submittedName>
</protein>
<keyword evidence="3" id="KW-1185">Reference proteome</keyword>
<gene>
    <name evidence="2" type="ORF">HNAJ_LOCUS3843</name>
</gene>
<evidence type="ECO:0000256" key="1">
    <source>
        <dbReference type="SAM" id="SignalP"/>
    </source>
</evidence>
<dbReference type="AlphaFoldDB" id="A0A0R3T9V6"/>
<proteinExistence type="predicted"/>
<dbReference type="EMBL" id="UZAE01002396">
    <property type="protein sequence ID" value="VDN99702.1"/>
    <property type="molecule type" value="Genomic_DNA"/>
</dbReference>
<evidence type="ECO:0000313" key="2">
    <source>
        <dbReference type="EMBL" id="VDN99702.1"/>
    </source>
</evidence>
<accession>A0A0R3T9V6</accession>
<feature type="chain" id="PRO_5043131704" evidence="1">
    <location>
        <begin position="17"/>
        <end position="42"/>
    </location>
</feature>
<feature type="signal peptide" evidence="1">
    <location>
        <begin position="1"/>
        <end position="16"/>
    </location>
</feature>
<sequence length="42" mass="5263">MQIMLTHRVFLHLFFAFQHPNMRGSYQQQTQNQQHPNYPRYQ</sequence>
<name>A0A0R3T9V6_RODNA</name>
<dbReference type="WBParaSite" id="HNAJ_0000384501-mRNA-1">
    <property type="protein sequence ID" value="HNAJ_0000384501-mRNA-1"/>
    <property type="gene ID" value="HNAJ_0000384501"/>
</dbReference>
<keyword evidence="1" id="KW-0732">Signal</keyword>